<evidence type="ECO:0000259" key="3">
    <source>
        <dbReference type="Pfam" id="PF24840"/>
    </source>
</evidence>
<dbReference type="Pfam" id="PF24840">
    <property type="entry name" value="NTF2_SigF"/>
    <property type="match status" value="1"/>
</dbReference>
<reference evidence="4 5" key="1">
    <citation type="submission" date="2018-10" db="EMBL/GenBank/DDBJ databases">
        <title>Fifty Aureobasidium pullulans genomes reveal a recombining polyextremotolerant generalist.</title>
        <authorList>
            <person name="Gostincar C."/>
            <person name="Turk M."/>
            <person name="Zajc J."/>
            <person name="Gunde-Cimerman N."/>
        </authorList>
    </citation>
    <scope>NUCLEOTIDE SEQUENCE [LARGE SCALE GENOMIC DNA]</scope>
    <source>
        <strain evidence="4 5">EXF-10081</strain>
    </source>
</reference>
<name>A0AB74JXQ9_AURPU</name>
<gene>
    <name evidence="4" type="ORF">D6D12_04154</name>
</gene>
<evidence type="ECO:0000313" key="4">
    <source>
        <dbReference type="EMBL" id="THX29492.1"/>
    </source>
</evidence>
<keyword evidence="2" id="KW-0812">Transmembrane</keyword>
<dbReference type="Proteomes" id="UP000310374">
    <property type="component" value="Unassembled WGS sequence"/>
</dbReference>
<sequence>MDDPVAEIPYVIALLTETPPSLQLSTVNKYFTPNASFTHPFCRTGSSANSRYLVERIYRWYKIMSPRISAKVHSVSYDEKNLVLYVGLTQVFAIWAIPTHRSEVSLVTVLHLTRQKDLEDDGKLKYYISSQNDLYQTDQFIKFILPWISIIVPIWQFLATIFCVIGSYLFTPVTWWEEHFQDQFTRPERPPKWSDARMHDDIEQ</sequence>
<keyword evidence="2" id="KW-0472">Membrane</keyword>
<dbReference type="PANTHER" id="PTHR35393">
    <property type="entry name" value="CHROMOSOME 1, WHOLE GENOME SHOTGUN SEQUENCE"/>
    <property type="match status" value="1"/>
</dbReference>
<dbReference type="PANTHER" id="PTHR35393:SF1">
    <property type="entry name" value="SNOAL-LIKE DOMAIN-CONTAINING PROTEIN"/>
    <property type="match status" value="1"/>
</dbReference>
<comment type="caution">
    <text evidence="4">The sequence shown here is derived from an EMBL/GenBank/DDBJ whole genome shotgun (WGS) entry which is preliminary data.</text>
</comment>
<protein>
    <recommendedName>
        <fullName evidence="3">SigF-like NTF2-like domain-containing protein</fullName>
    </recommendedName>
</protein>
<dbReference type="EMBL" id="QZAT01000040">
    <property type="protein sequence ID" value="THX29492.1"/>
    <property type="molecule type" value="Genomic_DNA"/>
</dbReference>
<evidence type="ECO:0000256" key="1">
    <source>
        <dbReference type="SAM" id="MobiDB-lite"/>
    </source>
</evidence>
<keyword evidence="2" id="KW-1133">Transmembrane helix</keyword>
<dbReference type="AlphaFoldDB" id="A0AB74JXQ9"/>
<evidence type="ECO:0000313" key="5">
    <source>
        <dbReference type="Proteomes" id="UP000310374"/>
    </source>
</evidence>
<evidence type="ECO:0000256" key="2">
    <source>
        <dbReference type="SAM" id="Phobius"/>
    </source>
</evidence>
<organism evidence="4 5">
    <name type="scientific">Aureobasidium pullulans</name>
    <name type="common">Black yeast</name>
    <name type="synonym">Pullularia pullulans</name>
    <dbReference type="NCBI Taxonomy" id="5580"/>
    <lineage>
        <taxon>Eukaryota</taxon>
        <taxon>Fungi</taxon>
        <taxon>Dikarya</taxon>
        <taxon>Ascomycota</taxon>
        <taxon>Pezizomycotina</taxon>
        <taxon>Dothideomycetes</taxon>
        <taxon>Dothideomycetidae</taxon>
        <taxon>Dothideales</taxon>
        <taxon>Saccotheciaceae</taxon>
        <taxon>Aureobasidium</taxon>
    </lineage>
</organism>
<dbReference type="InterPro" id="IPR057514">
    <property type="entry name" value="NTF2_SigF"/>
</dbReference>
<feature type="transmembrane region" description="Helical" evidence="2">
    <location>
        <begin position="144"/>
        <end position="170"/>
    </location>
</feature>
<proteinExistence type="predicted"/>
<feature type="region of interest" description="Disordered" evidence="1">
    <location>
        <begin position="185"/>
        <end position="204"/>
    </location>
</feature>
<accession>A0AB74JXQ9</accession>
<feature type="domain" description="SigF-like NTF2-like" evidence="3">
    <location>
        <begin position="1"/>
        <end position="171"/>
    </location>
</feature>